<feature type="transmembrane region" description="Helical" evidence="1">
    <location>
        <begin position="21"/>
        <end position="39"/>
    </location>
</feature>
<evidence type="ECO:0000313" key="2">
    <source>
        <dbReference type="EMBL" id="MEJ5018890.1"/>
    </source>
</evidence>
<keyword evidence="1" id="KW-1133">Transmembrane helix</keyword>
<gene>
    <name evidence="2" type="ORF">WH297_03945</name>
</gene>
<dbReference type="EMBL" id="JBBGZH010000001">
    <property type="protein sequence ID" value="MEJ5018890.1"/>
    <property type="molecule type" value="Genomic_DNA"/>
</dbReference>
<proteinExistence type="predicted"/>
<comment type="caution">
    <text evidence="2">The sequence shown here is derived from an EMBL/GenBank/DDBJ whole genome shotgun (WGS) entry which is preliminary data.</text>
</comment>
<sequence>MRNRTLIRAKHSATTALRATCLLVPIVVALIVVYLIVAYDTDRNTVQNTGVPGATDPTSN</sequence>
<dbReference type="Proteomes" id="UP001375812">
    <property type="component" value="Unassembled WGS sequence"/>
</dbReference>
<keyword evidence="3" id="KW-1185">Reference proteome</keyword>
<keyword evidence="1" id="KW-0472">Membrane</keyword>
<keyword evidence="1" id="KW-0812">Transmembrane</keyword>
<reference evidence="2 3" key="1">
    <citation type="submission" date="2023-12" db="EMBL/GenBank/DDBJ databases">
        <title>Gut-associated functions are favored during microbiome assembly across C. elegans life.</title>
        <authorList>
            <person name="Zimmermann J."/>
        </authorList>
    </citation>
    <scope>NUCLEOTIDE SEQUENCE [LARGE SCALE GENOMIC DNA]</scope>
    <source>
        <strain evidence="2 3">MYb71</strain>
    </source>
</reference>
<evidence type="ECO:0000313" key="3">
    <source>
        <dbReference type="Proteomes" id="UP001375812"/>
    </source>
</evidence>
<name>A0ABU8P9F5_9HYPH</name>
<dbReference type="RefSeq" id="WP_146114421.1">
    <property type="nucleotide sequence ID" value="NZ_JBBGZH010000001.1"/>
</dbReference>
<protein>
    <submittedName>
        <fullName evidence="2">Uncharacterized protein</fullName>
    </submittedName>
</protein>
<evidence type="ECO:0000256" key="1">
    <source>
        <dbReference type="SAM" id="Phobius"/>
    </source>
</evidence>
<organism evidence="2 3">
    <name type="scientific">Ochrobactrum vermis</name>
    <dbReference type="NCBI Taxonomy" id="1827297"/>
    <lineage>
        <taxon>Bacteria</taxon>
        <taxon>Pseudomonadati</taxon>
        <taxon>Pseudomonadota</taxon>
        <taxon>Alphaproteobacteria</taxon>
        <taxon>Hyphomicrobiales</taxon>
        <taxon>Brucellaceae</taxon>
        <taxon>Brucella/Ochrobactrum group</taxon>
        <taxon>Ochrobactrum</taxon>
    </lineage>
</organism>
<accession>A0ABU8P9F5</accession>